<feature type="compositionally biased region" description="Polar residues" evidence="3">
    <location>
        <begin position="127"/>
        <end position="145"/>
    </location>
</feature>
<feature type="region of interest" description="Disordered" evidence="3">
    <location>
        <begin position="1330"/>
        <end position="1476"/>
    </location>
</feature>
<feature type="coiled-coil region" evidence="2">
    <location>
        <begin position="1979"/>
        <end position="2013"/>
    </location>
</feature>
<dbReference type="PROSITE" id="PS51444">
    <property type="entry name" value="FH2"/>
    <property type="match status" value="1"/>
</dbReference>
<feature type="compositionally biased region" description="Low complexity" evidence="3">
    <location>
        <begin position="1271"/>
        <end position="1282"/>
    </location>
</feature>
<feature type="region of interest" description="Disordered" evidence="3">
    <location>
        <begin position="2168"/>
        <end position="2266"/>
    </location>
</feature>
<feature type="compositionally biased region" description="Polar residues" evidence="3">
    <location>
        <begin position="1002"/>
        <end position="1024"/>
    </location>
</feature>
<evidence type="ECO:0000259" key="4">
    <source>
        <dbReference type="PROSITE" id="PS50186"/>
    </source>
</evidence>
<feature type="region of interest" description="Disordered" evidence="3">
    <location>
        <begin position="641"/>
        <end position="674"/>
    </location>
</feature>
<feature type="compositionally biased region" description="Polar residues" evidence="3">
    <location>
        <begin position="2278"/>
        <end position="2288"/>
    </location>
</feature>
<dbReference type="GO" id="GO:0035556">
    <property type="term" value="P:intracellular signal transduction"/>
    <property type="evidence" value="ECO:0007669"/>
    <property type="project" value="InterPro"/>
</dbReference>
<feature type="compositionally biased region" description="Polar residues" evidence="3">
    <location>
        <begin position="3100"/>
        <end position="3126"/>
    </location>
</feature>
<feature type="region of interest" description="Disordered" evidence="3">
    <location>
        <begin position="1265"/>
        <end position="1287"/>
    </location>
</feature>
<feature type="region of interest" description="Disordered" evidence="3">
    <location>
        <begin position="776"/>
        <end position="811"/>
    </location>
</feature>
<evidence type="ECO:0000313" key="6">
    <source>
        <dbReference type="Proteomes" id="UP001165740"/>
    </source>
</evidence>
<feature type="region of interest" description="Disordered" evidence="3">
    <location>
        <begin position="119"/>
        <end position="145"/>
    </location>
</feature>
<feature type="compositionally biased region" description="Low complexity" evidence="3">
    <location>
        <begin position="2253"/>
        <end position="2264"/>
    </location>
</feature>
<dbReference type="GO" id="GO:0016477">
    <property type="term" value="P:cell migration"/>
    <property type="evidence" value="ECO:0007669"/>
    <property type="project" value="TreeGrafter"/>
</dbReference>
<feature type="compositionally biased region" description="Basic and acidic residues" evidence="3">
    <location>
        <begin position="2489"/>
        <end position="2499"/>
    </location>
</feature>
<dbReference type="GO" id="GO:0008360">
    <property type="term" value="P:regulation of cell shape"/>
    <property type="evidence" value="ECO:0007669"/>
    <property type="project" value="TreeGrafter"/>
</dbReference>
<dbReference type="SUPFAM" id="SSF46785">
    <property type="entry name" value="Winged helix' DNA-binding domain"/>
    <property type="match status" value="1"/>
</dbReference>
<feature type="compositionally biased region" description="Polar residues" evidence="3">
    <location>
        <begin position="776"/>
        <end position="786"/>
    </location>
</feature>
<feature type="compositionally biased region" description="Polar residues" evidence="3">
    <location>
        <begin position="2506"/>
        <end position="2523"/>
    </location>
</feature>
<feature type="region of interest" description="Disordered" evidence="3">
    <location>
        <begin position="1002"/>
        <end position="1038"/>
    </location>
</feature>
<feature type="compositionally biased region" description="Basic and acidic residues" evidence="3">
    <location>
        <begin position="3040"/>
        <end position="3057"/>
    </location>
</feature>
<feature type="domain" description="DEP" evidence="4">
    <location>
        <begin position="1199"/>
        <end position="1257"/>
    </location>
</feature>
<dbReference type="GO" id="GO:0030866">
    <property type="term" value="P:cortical actin cytoskeleton organization"/>
    <property type="evidence" value="ECO:0007669"/>
    <property type="project" value="TreeGrafter"/>
</dbReference>
<feature type="compositionally biased region" description="Low complexity" evidence="3">
    <location>
        <begin position="2323"/>
        <end position="2334"/>
    </location>
</feature>
<feature type="region of interest" description="Disordered" evidence="3">
    <location>
        <begin position="343"/>
        <end position="452"/>
    </location>
</feature>
<feature type="compositionally biased region" description="Basic and acidic residues" evidence="3">
    <location>
        <begin position="694"/>
        <end position="709"/>
    </location>
</feature>
<feature type="compositionally biased region" description="Low complexity" evidence="3">
    <location>
        <begin position="2927"/>
        <end position="2942"/>
    </location>
</feature>
<evidence type="ECO:0000256" key="1">
    <source>
        <dbReference type="ARBA" id="ARBA00023449"/>
    </source>
</evidence>
<feature type="compositionally biased region" description="Basic and acidic residues" evidence="3">
    <location>
        <begin position="2903"/>
        <end position="2926"/>
    </location>
</feature>
<feature type="compositionally biased region" description="Polar residues" evidence="3">
    <location>
        <begin position="1403"/>
        <end position="1419"/>
    </location>
</feature>
<dbReference type="SUPFAM" id="SSF101447">
    <property type="entry name" value="Formin homology 2 domain (FH2 domain)"/>
    <property type="match status" value="1"/>
</dbReference>
<feature type="compositionally biased region" description="Polar residues" evidence="3">
    <location>
        <begin position="3064"/>
        <end position="3089"/>
    </location>
</feature>
<feature type="compositionally biased region" description="Polar residues" evidence="3">
    <location>
        <begin position="431"/>
        <end position="443"/>
    </location>
</feature>
<proteinExistence type="inferred from homology"/>
<dbReference type="GO" id="GO:0005884">
    <property type="term" value="C:actin filament"/>
    <property type="evidence" value="ECO:0007669"/>
    <property type="project" value="InterPro"/>
</dbReference>
<feature type="region of interest" description="Disordered" evidence="3">
    <location>
        <begin position="3036"/>
        <end position="3209"/>
    </location>
</feature>
<keyword evidence="6" id="KW-1185">Reference proteome</keyword>
<protein>
    <submittedName>
        <fullName evidence="7">Uncharacterized protein LOC106066251 isoform X1</fullName>
    </submittedName>
</protein>
<feature type="region of interest" description="Disordered" evidence="3">
    <location>
        <begin position="1512"/>
        <end position="1593"/>
    </location>
</feature>
<feature type="region of interest" description="Disordered" evidence="3">
    <location>
        <begin position="690"/>
        <end position="746"/>
    </location>
</feature>
<feature type="region of interest" description="Disordered" evidence="3">
    <location>
        <begin position="1679"/>
        <end position="1698"/>
    </location>
</feature>
<dbReference type="Proteomes" id="UP001165740">
    <property type="component" value="Chromosome 7"/>
</dbReference>
<feature type="region of interest" description="Disordered" evidence="3">
    <location>
        <begin position="559"/>
        <end position="583"/>
    </location>
</feature>
<name>A0A9W3AV92_BIOGL</name>
<feature type="compositionally biased region" description="Polar residues" evidence="3">
    <location>
        <begin position="2959"/>
        <end position="2971"/>
    </location>
</feature>
<dbReference type="Pfam" id="PF02181">
    <property type="entry name" value="FH2"/>
    <property type="match status" value="1"/>
</dbReference>
<dbReference type="PANTHER" id="PTHR45857">
    <property type="entry name" value="FORMIN-LIKE PROTEIN"/>
    <property type="match status" value="1"/>
</dbReference>
<feature type="region of interest" description="Disordered" evidence="3">
    <location>
        <begin position="2459"/>
        <end position="2532"/>
    </location>
</feature>
<feature type="domain" description="FH2" evidence="5">
    <location>
        <begin position="1699"/>
        <end position="2105"/>
    </location>
</feature>
<feature type="compositionally biased region" description="Polar residues" evidence="3">
    <location>
        <begin position="559"/>
        <end position="571"/>
    </location>
</feature>
<dbReference type="InterPro" id="IPR043592">
    <property type="entry name" value="FMNL_animal"/>
</dbReference>
<dbReference type="GO" id="GO:0045010">
    <property type="term" value="P:actin nucleation"/>
    <property type="evidence" value="ECO:0007669"/>
    <property type="project" value="InterPro"/>
</dbReference>
<evidence type="ECO:0000313" key="7">
    <source>
        <dbReference type="RefSeq" id="XP_055891094.1"/>
    </source>
</evidence>
<feature type="compositionally biased region" description="Polar residues" evidence="3">
    <location>
        <begin position="1436"/>
        <end position="1445"/>
    </location>
</feature>
<feature type="coiled-coil region" evidence="2">
    <location>
        <begin position="1602"/>
        <end position="1643"/>
    </location>
</feature>
<feature type="compositionally biased region" description="Basic and acidic residues" evidence="3">
    <location>
        <begin position="1377"/>
        <end position="1386"/>
    </location>
</feature>
<dbReference type="OMA" id="THSREAN"/>
<feature type="compositionally biased region" description="Polar residues" evidence="3">
    <location>
        <begin position="1362"/>
        <end position="1376"/>
    </location>
</feature>
<evidence type="ECO:0000256" key="3">
    <source>
        <dbReference type="SAM" id="MobiDB-lite"/>
    </source>
</evidence>
<feature type="region of interest" description="Disordered" evidence="3">
    <location>
        <begin position="2278"/>
        <end position="2442"/>
    </location>
</feature>
<feature type="compositionally biased region" description="Low complexity" evidence="3">
    <location>
        <begin position="1330"/>
        <end position="1348"/>
    </location>
</feature>
<feature type="region of interest" description="Disordered" evidence="3">
    <location>
        <begin position="226"/>
        <end position="250"/>
    </location>
</feature>
<feature type="compositionally biased region" description="Basic and acidic residues" evidence="3">
    <location>
        <begin position="2748"/>
        <end position="2759"/>
    </location>
</feature>
<dbReference type="InterPro" id="IPR015425">
    <property type="entry name" value="FH2_Formin"/>
</dbReference>
<dbReference type="GO" id="GO:0051015">
    <property type="term" value="F:actin filament binding"/>
    <property type="evidence" value="ECO:0007669"/>
    <property type="project" value="TreeGrafter"/>
</dbReference>
<comment type="similarity">
    <text evidence="1">Belongs to the formin homology family.</text>
</comment>
<feature type="region of interest" description="Disordered" evidence="3">
    <location>
        <begin position="2567"/>
        <end position="2588"/>
    </location>
</feature>
<dbReference type="InterPro" id="IPR000591">
    <property type="entry name" value="DEP_dom"/>
</dbReference>
<dbReference type="SMART" id="SM00498">
    <property type="entry name" value="FH2"/>
    <property type="match status" value="1"/>
</dbReference>
<feature type="compositionally biased region" description="Low complexity" evidence="3">
    <location>
        <begin position="1546"/>
        <end position="1559"/>
    </location>
</feature>
<feature type="compositionally biased region" description="Low complexity" evidence="3">
    <location>
        <begin position="3144"/>
        <end position="3189"/>
    </location>
</feature>
<organism evidence="6 7">
    <name type="scientific">Biomphalaria glabrata</name>
    <name type="common">Bloodfluke planorb</name>
    <name type="synonym">Freshwater snail</name>
    <dbReference type="NCBI Taxonomy" id="6526"/>
    <lineage>
        <taxon>Eukaryota</taxon>
        <taxon>Metazoa</taxon>
        <taxon>Spiralia</taxon>
        <taxon>Lophotrochozoa</taxon>
        <taxon>Mollusca</taxon>
        <taxon>Gastropoda</taxon>
        <taxon>Heterobranchia</taxon>
        <taxon>Euthyneura</taxon>
        <taxon>Panpulmonata</taxon>
        <taxon>Hygrophila</taxon>
        <taxon>Lymnaeoidea</taxon>
        <taxon>Planorbidae</taxon>
        <taxon>Biomphalaria</taxon>
    </lineage>
</organism>
<evidence type="ECO:0000259" key="5">
    <source>
        <dbReference type="PROSITE" id="PS51444"/>
    </source>
</evidence>
<feature type="region of interest" description="Disordered" evidence="3">
    <location>
        <begin position="2737"/>
        <end position="2987"/>
    </location>
</feature>
<dbReference type="GO" id="GO:0005829">
    <property type="term" value="C:cytosol"/>
    <property type="evidence" value="ECO:0007669"/>
    <property type="project" value="TreeGrafter"/>
</dbReference>
<dbReference type="GeneID" id="106066251"/>
<feature type="compositionally biased region" description="Basic and acidic residues" evidence="3">
    <location>
        <begin position="343"/>
        <end position="356"/>
    </location>
</feature>
<feature type="compositionally biased region" description="Basic and acidic residues" evidence="3">
    <location>
        <begin position="2816"/>
        <end position="2842"/>
    </location>
</feature>
<feature type="compositionally biased region" description="Basic and acidic residues" evidence="3">
    <location>
        <begin position="2796"/>
        <end position="2805"/>
    </location>
</feature>
<dbReference type="Gene3D" id="1.10.10.10">
    <property type="entry name" value="Winged helix-like DNA-binding domain superfamily/Winged helix DNA-binding domain"/>
    <property type="match status" value="1"/>
</dbReference>
<keyword evidence="2" id="KW-0175">Coiled coil</keyword>
<dbReference type="PANTHER" id="PTHR45857:SF4">
    <property type="entry name" value="FORMIN-LIKE PROTEIN"/>
    <property type="match status" value="1"/>
</dbReference>
<dbReference type="PRINTS" id="PR00828">
    <property type="entry name" value="FORMIN"/>
</dbReference>
<gene>
    <name evidence="7" type="primary">LOC106066251</name>
</gene>
<reference evidence="7" key="1">
    <citation type="submission" date="2025-08" db="UniProtKB">
        <authorList>
            <consortium name="RefSeq"/>
        </authorList>
    </citation>
    <scope>IDENTIFICATION</scope>
</reference>
<evidence type="ECO:0000256" key="2">
    <source>
        <dbReference type="SAM" id="Coils"/>
    </source>
</evidence>
<dbReference type="InterPro" id="IPR036388">
    <property type="entry name" value="WH-like_DNA-bd_sf"/>
</dbReference>
<feature type="compositionally biased region" description="Basic and acidic residues" evidence="3">
    <location>
        <begin position="732"/>
        <end position="743"/>
    </location>
</feature>
<sequence length="3224" mass="362236">MERALTSYNMSHQSPKQRYAVSPVATVAYIRSQMRGNKSKQDPAKNVWKQNLSGRQQNINSRDRIDSRNGLVNELSIPAMDETNPVFGIDASRCPVFERKLPNSGKSKDYRLNDLDREETATGDVYKSQSHGSYNSQTVNQDSPNNIKQRKISDAQIDGLKETEALQKVNKSETKEFVQNCRIQEASSAQQRMATNRSAEYRERQASVRFNKITAQLKHIFSHRNQPSNKVTDNEKRNSTYGHFDGTLVPRSQQVYPGIPPGDPTANQTHLPRSSLEVQEVTRETYYPDAKRIKIEPEISHEEVQLRRFSQPLGQQLHSWKDNTKSDWCDPQKEPSRRWIMKKDAAQQRTVAKDEYGQVQRSTLRRDGAEGGTLRSNKSTHPARPNTDALPPVQPASGVGRMPKSESLTWDPGQTALTSTPMKPLPVQAAPSVTTESQSTKLSADQRGRPADHIVRYENKKVTLTQAASKPPICVSNSGKVKITKICKDENNYTPDPLLPRLRTALSNAYTQFQRRARNPTIHLPNSVPAEFGRTKLQSKEKLKPVNLFPDLHVQGSATTQSDRFEQSNAETHSREANKFGSKEECKPKAILLSRSNVPQLSTNRQQLLSGSIAERHFKTYHGDSLRTKMVNAVKKQSYIEAGHSEAGRSNRLPSPQRHRASLPLGNKTSARVRHAKSVDIAAIYSQLPRSTRKSSDLDSLKENRHRAQLEQQTRQPDIPESNETTGNGYSSHEKQTPNDGKYKFSLNDYSSYQNEEFRPGMEFLKDLENTYGDSGSPLNAITRQSPLYVRINPQNNNPDRRKSLPLSNLQTTQRPDSHLLLPSALKRSSEYLKRSSEYFNTGISNVSNQSIALHKATPLNIPKDSVSAPNYDFKGSKQHEVTENSHLKHAQSVRYFQRQHPIRDALHSQLNIIHEQNLPQTFHVQNSPTDFKSCNGPNSYQKPADKVSTFSPSALQLENECFYEADSQTSRVCEKASGRLASRNDFPKGISQNLDGSLHQSKSTVHLLSTSRQTSSETLSSGYRSLDRKENRRRSNRLPMLTTENNGRIEANDSSNDRVFEGPNYVNKIGPYDMPTNLVDDPGKNNVKTYKFDSRGKTRTSDFQFERTENYKDKNDYISSTRPYRASLSTSVSNTRKTANENVAKTQMHESALPVNYDELPRSIDVIVTDPAFSKLESDELASPSMVRKKGTPGRNRNVFKGTVLVSILVESHPKLFTDRASACELGRKLFREGHIRSIFGANVFEDSAQLYVWTEDCGNKNEGSHTMTGSNENINSGSNSTPSHRKAEYQLIEEIKEKVLNRSEAYNIVTSYNSFFQELEQDFGLSAGSRSQYSSGSDGQVGQSSQTPYTSTLEHKKSHIYSTDSSLEAQSSSRQPRDAAKTQEQKLPSRGQFHEKDISPESASAISLNHSPSQQSTIKKDTHTSEHPLMGQDPLSSGRLSSFQHKRFQSRTNPQSGGKMIPEEIASSSKDSQMNTVSPVAAIDYDTGSNQQSTLSSQMSSLAPESLDHNIVSHSSSSDPALPRNTEVYPQKQNQSPGTRWVDSNLASTSELSQSSSGKPVAKEEVPPKRALWGDNDGFERSRPWPENTYSYSDNEKQLLEEMRRMKKEHQTTLRTYESRINKLMAKMHELRNIAEMLENSSSKSSPYGVLPGKLALLNILADKDLDVKKLTPVSEVEQVPPPLPPRPGRGTRVYPNKPIMHTGVSLRPLPWSRIILEENGELTNTIWHGMIEPKFDTGELERMFSGNENSKADKSLYDDICMLRGRTKSLVSMYDTDRCQRMISEMKSLRCSLADIVQAFTTLDCSDLHIDSFAELLELLSSQKELDKIQHHVRRKGAGQLEAPDYLVCELSKVEHYRERLEFLRFKNKLQINLFEIDQQLRELHTACDEITTSLSLKHVLETVLSVGNYMNAGTERGQADGFKIDVLNSLKEMQDLSKHGNLLDLIMRTYCLIFESDMDFGCPTKFHLPEPSNMRHAAQVSFEDIQRALKELKEELFFVKNNLDSLSKREGNAMTLKITSDNFLTSALEVLAEEQKLMEKTKVHFLKTASYFSHENQRSSPQEFFQIWASFLHDCKYYWKLAHRNLAKVKFNAELATKSQMSTSSVAGVHKLKSVIVQQMQISQDDSELQSSKAQQMQHINSWIESIGKYAGHMEVESFVNIQPEDSHQGPDYFPKQSRAGKSSGVEGTSPPYINQALHVDKTNPFHSNQGRHGAGDIKPSDAYNGRESPKPMKATPPNVIKPKPLVQASPTSSPSPSATHLTQPLSLVPYQQQFPVDNNNNRNKQSHKEDSSLEPLYESLPSEHKGKNQSLTQYPPVSDASSFSPSLHSPESEQNQKKNSKFFKALLKRDHHKKSPDDIPPSSQSPSKHGVVQAPKHKLRTTLLNKISGSGQSKKAGGDSQRTQPSTDEKDSPPKPSRSFQHDLHLAAPALSSRETELTINEEKIINNYYNYVPPEISKSSEMPPPLPYRPENLHEIASSQDENNGHYKTDSQDNRAGIHQPNQPSQSRKTNAISDSAHSGKIRSRAPIALGSNMSISDAYNKLDSGQPSLFAQPYLLVPSMGGKEKSESSSSNTLTGASGSYDSKWVKANPVPVYKAKLIPNYENQTKLDPRLDVGVRGQAEPAVPAMQDYYRKELQKKSEQYVGVGSHPAPGLQNLGLPENNANRDQNYSDMSVRGNQFHASPVILAKDSMPSSNSHENNSNYKQTTAFSHQMINSTSQNMKIYPEYSERLGPSHTHKEHGRANWEDGDFIKKPPGWRASEKSTNIYPEEGNRKHQERKSQRSSSAHNMLDRDYETSKPMRQAQSAKMDGPRGRVSRRDMMDKKMTPTSHRDQGDVKPSVTSLIDRFEKKPDGLQPGLLDDDKPPSMTSTPVARRKTHNNNSAFNDRPLANNRAFSEGRSRSTGRDLDNQRNTHERTENQHQSSHPSMPHHPQMQYSSKSPHQAVAPFLVHPSSSGFSQSSVNHQQKRTDGYSINDWRSKNGSNYPECVDLWHQSYNPSVGHNQRDNLSTSVNAKYIQSVDQSANAFNNQTSSKERGNHFHDKASSDRSRASKSSSHNFQTPQNNQSAGTSLSSQPYPQFSNVLHKPEPLYPNAQQDSHSPQHNYDQHSSARPLTNNQPGAMDLQPHHRSPFSNYNSIPQQQLSSYSSQSTSHQQQNYNSPTNNPSVTPYNNNNILSHNNNNKLGQTSAFERPLKPGSSYTRQPGALAVVKPTVLHL</sequence>
<feature type="compositionally biased region" description="Polar residues" evidence="3">
    <location>
        <begin position="710"/>
        <end position="731"/>
    </location>
</feature>
<dbReference type="RefSeq" id="XP_055891094.1">
    <property type="nucleotide sequence ID" value="XM_056035119.1"/>
</dbReference>
<dbReference type="InterPro" id="IPR036390">
    <property type="entry name" value="WH_DNA-bd_sf"/>
</dbReference>
<dbReference type="GO" id="GO:0008017">
    <property type="term" value="F:microtubule binding"/>
    <property type="evidence" value="ECO:0007669"/>
    <property type="project" value="InterPro"/>
</dbReference>
<feature type="compositionally biased region" description="Low complexity" evidence="3">
    <location>
        <begin position="2575"/>
        <end position="2587"/>
    </location>
</feature>
<feature type="compositionally biased region" description="Polar residues" evidence="3">
    <location>
        <begin position="2387"/>
        <end position="2398"/>
    </location>
</feature>
<dbReference type="Gene3D" id="1.20.58.2220">
    <property type="entry name" value="Formin, FH2 domain"/>
    <property type="match status" value="1"/>
</dbReference>
<dbReference type="PROSITE" id="PS50186">
    <property type="entry name" value="DEP"/>
    <property type="match status" value="1"/>
</dbReference>
<feature type="compositionally biased region" description="Basic and acidic residues" evidence="3">
    <location>
        <begin position="572"/>
        <end position="583"/>
    </location>
</feature>
<dbReference type="InterPro" id="IPR001265">
    <property type="entry name" value="Formin_Cappuccino_subfam"/>
</dbReference>
<accession>A0A9W3AV92</accession>
<feature type="compositionally biased region" description="Basic and acidic residues" evidence="3">
    <location>
        <begin position="2777"/>
        <end position="2787"/>
    </location>
</feature>
<dbReference type="InterPro" id="IPR042201">
    <property type="entry name" value="FH2_Formin_sf"/>
</dbReference>
<dbReference type="OrthoDB" id="427644at2759"/>